<dbReference type="GO" id="GO:0005315">
    <property type="term" value="F:phosphate transmembrane transporter activity"/>
    <property type="evidence" value="ECO:0007669"/>
    <property type="project" value="InterPro"/>
</dbReference>
<gene>
    <name evidence="9" type="ORF">FC50_GL001877</name>
</gene>
<dbReference type="GO" id="GO:0035435">
    <property type="term" value="P:phosphate ion transmembrane transport"/>
    <property type="evidence" value="ECO:0007669"/>
    <property type="project" value="InterPro"/>
</dbReference>
<evidence type="ECO:0000256" key="6">
    <source>
        <dbReference type="ARBA" id="ARBA00022967"/>
    </source>
</evidence>
<protein>
    <submittedName>
        <fullName evidence="9">ABC superfamily ATP binding cassette transporter ABC protein</fullName>
    </submittedName>
</protein>
<dbReference type="CDD" id="cd03260">
    <property type="entry name" value="ABC_PstB_phosphate_transporter"/>
    <property type="match status" value="1"/>
</dbReference>
<keyword evidence="2" id="KW-1003">Cell membrane</keyword>
<evidence type="ECO:0000259" key="8">
    <source>
        <dbReference type="PROSITE" id="PS50893"/>
    </source>
</evidence>
<comment type="caution">
    <text evidence="9">The sequence shown here is derived from an EMBL/GenBank/DDBJ whole genome shotgun (WGS) entry which is preliminary data.</text>
</comment>
<dbReference type="InterPro" id="IPR027417">
    <property type="entry name" value="P-loop_NTPase"/>
</dbReference>
<reference evidence="9 10" key="1">
    <citation type="journal article" date="2015" name="Genome Announc.">
        <title>Expanding the biotechnology potential of lactobacilli through comparative genomics of 213 strains and associated genera.</title>
        <authorList>
            <person name="Sun Z."/>
            <person name="Harris H.M."/>
            <person name="McCann A."/>
            <person name="Guo C."/>
            <person name="Argimon S."/>
            <person name="Zhang W."/>
            <person name="Yang X."/>
            <person name="Jeffery I.B."/>
            <person name="Cooney J.C."/>
            <person name="Kagawa T.F."/>
            <person name="Liu W."/>
            <person name="Song Y."/>
            <person name="Salvetti E."/>
            <person name="Wrobel A."/>
            <person name="Rasinkangas P."/>
            <person name="Parkhill J."/>
            <person name="Rea M.C."/>
            <person name="O'Sullivan O."/>
            <person name="Ritari J."/>
            <person name="Douillard F.P."/>
            <person name="Paul Ross R."/>
            <person name="Yang R."/>
            <person name="Briner A.E."/>
            <person name="Felis G.E."/>
            <person name="de Vos W.M."/>
            <person name="Barrangou R."/>
            <person name="Klaenhammer T.R."/>
            <person name="Caufield P.W."/>
            <person name="Cui Y."/>
            <person name="Zhang H."/>
            <person name="O'Toole P.W."/>
        </authorList>
    </citation>
    <scope>NUCLEOTIDE SEQUENCE [LARGE SCALE GENOMIC DNA]</scope>
    <source>
        <strain evidence="9 10">DSM 15945</strain>
    </source>
</reference>
<dbReference type="Proteomes" id="UP000051922">
    <property type="component" value="Unassembled WGS sequence"/>
</dbReference>
<evidence type="ECO:0000313" key="10">
    <source>
        <dbReference type="Proteomes" id="UP000051922"/>
    </source>
</evidence>
<dbReference type="InterPro" id="IPR005670">
    <property type="entry name" value="PstB-like"/>
</dbReference>
<dbReference type="InterPro" id="IPR003593">
    <property type="entry name" value="AAA+_ATPase"/>
</dbReference>
<dbReference type="GO" id="GO:0016887">
    <property type="term" value="F:ATP hydrolysis activity"/>
    <property type="evidence" value="ECO:0007669"/>
    <property type="project" value="InterPro"/>
</dbReference>
<keyword evidence="3" id="KW-0592">Phosphate transport</keyword>
<dbReference type="AlphaFoldDB" id="A0A0R1TV02"/>
<proteinExistence type="predicted"/>
<dbReference type="SUPFAM" id="SSF52540">
    <property type="entry name" value="P-loop containing nucleoside triphosphate hydrolases"/>
    <property type="match status" value="1"/>
</dbReference>
<dbReference type="InterPro" id="IPR017871">
    <property type="entry name" value="ABC_transporter-like_CS"/>
</dbReference>
<keyword evidence="1" id="KW-0813">Transport</keyword>
<name>A0A0R1TV02_9LACO</name>
<dbReference type="Gene3D" id="3.40.50.300">
    <property type="entry name" value="P-loop containing nucleotide triphosphate hydrolases"/>
    <property type="match status" value="1"/>
</dbReference>
<keyword evidence="4" id="KW-0547">Nucleotide-binding</keyword>
<dbReference type="InterPro" id="IPR003439">
    <property type="entry name" value="ABC_transporter-like_ATP-bd"/>
</dbReference>
<dbReference type="PROSITE" id="PS00211">
    <property type="entry name" value="ABC_TRANSPORTER_1"/>
    <property type="match status" value="1"/>
</dbReference>
<dbReference type="PATRIC" id="fig|1423783.4.peg.1923"/>
<dbReference type="NCBIfam" id="TIGR00972">
    <property type="entry name" value="3a0107s01c2"/>
    <property type="match status" value="1"/>
</dbReference>
<evidence type="ECO:0000313" key="9">
    <source>
        <dbReference type="EMBL" id="KRL85021.1"/>
    </source>
</evidence>
<dbReference type="GO" id="GO:0005524">
    <property type="term" value="F:ATP binding"/>
    <property type="evidence" value="ECO:0007669"/>
    <property type="project" value="UniProtKB-KW"/>
</dbReference>
<dbReference type="SMART" id="SM00382">
    <property type="entry name" value="AAA"/>
    <property type="match status" value="1"/>
</dbReference>
<evidence type="ECO:0000256" key="4">
    <source>
        <dbReference type="ARBA" id="ARBA00022741"/>
    </source>
</evidence>
<dbReference type="PANTHER" id="PTHR43423:SF10">
    <property type="entry name" value="PHOSPHATE IMPORT ATP-BINDING PROTEIN PSTB 2"/>
    <property type="match status" value="1"/>
</dbReference>
<evidence type="ECO:0000256" key="2">
    <source>
        <dbReference type="ARBA" id="ARBA00022475"/>
    </source>
</evidence>
<evidence type="ECO:0000256" key="1">
    <source>
        <dbReference type="ARBA" id="ARBA00022448"/>
    </source>
</evidence>
<evidence type="ECO:0000256" key="3">
    <source>
        <dbReference type="ARBA" id="ARBA00022592"/>
    </source>
</evidence>
<evidence type="ECO:0000256" key="5">
    <source>
        <dbReference type="ARBA" id="ARBA00022840"/>
    </source>
</evidence>
<dbReference type="EMBL" id="AZFJ01000055">
    <property type="protein sequence ID" value="KRL85021.1"/>
    <property type="molecule type" value="Genomic_DNA"/>
</dbReference>
<dbReference type="PANTHER" id="PTHR43423">
    <property type="entry name" value="ABC TRANSPORTER I FAMILY MEMBER 17"/>
    <property type="match status" value="1"/>
</dbReference>
<dbReference type="RefSeq" id="WP_420835970.1">
    <property type="nucleotide sequence ID" value="NZ_AZFJ01000055.1"/>
</dbReference>
<sequence>MMDQPMTTLGPAPVRFEPASADDLPTSIMAPDGAVAMSTHKLQVWYGDQEALSPTTLSFPEHQITALIGASGSGKSTFLRCLNRMNDGIATVHGEIMYRDTDVNAASANVYRVRTHIGMVFQRPNPFARSIRDNVTLALREHGMRDRQLLAERLEQSLRGAALWDEVKDVLDRSALELSGGQQQRLCIARALALRPDVLLLDEPASALDPIATLQIESTLQELRDQYTIIIVTHNMEQARRLSDNTAFFHQGHVREYARTADLFTTPRVGVTSDYIEGKFG</sequence>
<keyword evidence="10" id="KW-1185">Reference proteome</keyword>
<evidence type="ECO:0000256" key="7">
    <source>
        <dbReference type="ARBA" id="ARBA00023136"/>
    </source>
</evidence>
<dbReference type="GO" id="GO:0016020">
    <property type="term" value="C:membrane"/>
    <property type="evidence" value="ECO:0007669"/>
    <property type="project" value="InterPro"/>
</dbReference>
<keyword evidence="7" id="KW-0472">Membrane</keyword>
<dbReference type="PROSITE" id="PS50893">
    <property type="entry name" value="ABC_TRANSPORTER_2"/>
    <property type="match status" value="1"/>
</dbReference>
<feature type="domain" description="ABC transporter" evidence="8">
    <location>
        <begin position="37"/>
        <end position="276"/>
    </location>
</feature>
<dbReference type="STRING" id="1423783.FC50_GL001877"/>
<accession>A0A0R1TV02</accession>
<keyword evidence="6" id="KW-1278">Translocase</keyword>
<organism evidence="9 10">
    <name type="scientific">Lacticaseibacillus pantheris DSM 15945 = JCM 12539 = NBRC 106106</name>
    <dbReference type="NCBI Taxonomy" id="1423783"/>
    <lineage>
        <taxon>Bacteria</taxon>
        <taxon>Bacillati</taxon>
        <taxon>Bacillota</taxon>
        <taxon>Bacilli</taxon>
        <taxon>Lactobacillales</taxon>
        <taxon>Lactobacillaceae</taxon>
        <taxon>Lacticaseibacillus</taxon>
    </lineage>
</organism>
<dbReference type="Pfam" id="PF00005">
    <property type="entry name" value="ABC_tran"/>
    <property type="match status" value="1"/>
</dbReference>
<keyword evidence="5" id="KW-0067">ATP-binding</keyword>